<dbReference type="PANTHER" id="PTHR37299">
    <property type="entry name" value="TRANSCRIPTIONAL REGULATOR-RELATED"/>
    <property type="match status" value="1"/>
</dbReference>
<dbReference type="SMART" id="SM00448">
    <property type="entry name" value="REC"/>
    <property type="match status" value="1"/>
</dbReference>
<dbReference type="GO" id="GO:0000156">
    <property type="term" value="F:phosphorelay response regulator activity"/>
    <property type="evidence" value="ECO:0007669"/>
    <property type="project" value="InterPro"/>
</dbReference>
<dbReference type="Proteomes" id="UP000029040">
    <property type="component" value="Unassembled WGS sequence"/>
</dbReference>
<gene>
    <name evidence="4" type="ORF">BSAE_0375</name>
</gene>
<feature type="modified residue" description="4-aspartylphosphate" evidence="1">
    <location>
        <position position="57"/>
    </location>
</feature>
<evidence type="ECO:0000313" key="4">
    <source>
        <dbReference type="EMBL" id="KFI88617.1"/>
    </source>
</evidence>
<reference evidence="4 5" key="1">
    <citation type="submission" date="2014-03" db="EMBL/GenBank/DDBJ databases">
        <title>Genomics of Bifidobacteria.</title>
        <authorList>
            <person name="Ventura M."/>
            <person name="Milani C."/>
            <person name="Lugli G.A."/>
        </authorList>
    </citation>
    <scope>NUCLEOTIDE SEQUENCE [LARGE SCALE GENOMIC DNA]</scope>
    <source>
        <strain evidence="4 5">LMG 14934</strain>
    </source>
</reference>
<protein>
    <submittedName>
        <fullName evidence="4">Putative two-component system response regulator</fullName>
    </submittedName>
</protein>
<dbReference type="InterPro" id="IPR007492">
    <property type="entry name" value="LytTR_DNA-bd_dom"/>
</dbReference>
<comment type="caution">
    <text evidence="4">The sequence shown here is derived from an EMBL/GenBank/DDBJ whole genome shotgun (WGS) entry which is preliminary data.</text>
</comment>
<dbReference type="EMBL" id="JGZM01000002">
    <property type="protein sequence ID" value="KFI88617.1"/>
    <property type="molecule type" value="Genomic_DNA"/>
</dbReference>
<dbReference type="GO" id="GO:0003677">
    <property type="term" value="F:DNA binding"/>
    <property type="evidence" value="ECO:0007669"/>
    <property type="project" value="InterPro"/>
</dbReference>
<dbReference type="Pfam" id="PF04397">
    <property type="entry name" value="LytTR"/>
    <property type="match status" value="1"/>
</dbReference>
<feature type="domain" description="Response regulatory" evidence="2">
    <location>
        <begin position="3"/>
        <end position="120"/>
    </location>
</feature>
<dbReference type="SUPFAM" id="SSF52172">
    <property type="entry name" value="CheY-like"/>
    <property type="match status" value="1"/>
</dbReference>
<dbReference type="AlphaFoldDB" id="A0A087CZB7"/>
<dbReference type="InterPro" id="IPR046947">
    <property type="entry name" value="LytR-like"/>
</dbReference>
<dbReference type="RefSeq" id="WP_033508143.1">
    <property type="nucleotide sequence ID" value="NZ_JDTM01000002.1"/>
</dbReference>
<dbReference type="InterPro" id="IPR011006">
    <property type="entry name" value="CheY-like_superfamily"/>
</dbReference>
<accession>A0A087CZB7</accession>
<dbReference type="Gene3D" id="2.40.50.1020">
    <property type="entry name" value="LytTr DNA-binding domain"/>
    <property type="match status" value="1"/>
</dbReference>
<name>A0A087CZB7_9BIFI</name>
<dbReference type="Pfam" id="PF00072">
    <property type="entry name" value="Response_reg"/>
    <property type="match status" value="1"/>
</dbReference>
<dbReference type="PROSITE" id="PS50110">
    <property type="entry name" value="RESPONSE_REGULATORY"/>
    <property type="match status" value="1"/>
</dbReference>
<evidence type="ECO:0000259" key="2">
    <source>
        <dbReference type="PROSITE" id="PS50110"/>
    </source>
</evidence>
<evidence type="ECO:0000313" key="5">
    <source>
        <dbReference type="Proteomes" id="UP000029040"/>
    </source>
</evidence>
<organism evidence="4 5">
    <name type="scientific">Bifidobacterium pullorum subsp. saeculare DSM 6531 = LMG 14934</name>
    <dbReference type="NCBI Taxonomy" id="1437611"/>
    <lineage>
        <taxon>Bacteria</taxon>
        <taxon>Bacillati</taxon>
        <taxon>Actinomycetota</taxon>
        <taxon>Actinomycetes</taxon>
        <taxon>Bifidobacteriales</taxon>
        <taxon>Bifidobacteriaceae</taxon>
        <taxon>Bifidobacterium</taxon>
    </lineage>
</organism>
<feature type="domain" description="HTH LytTR-type" evidence="3">
    <location>
        <begin position="130"/>
        <end position="229"/>
    </location>
</feature>
<keyword evidence="1" id="KW-0597">Phosphoprotein</keyword>
<proteinExistence type="predicted"/>
<dbReference type="PANTHER" id="PTHR37299:SF1">
    <property type="entry name" value="STAGE 0 SPORULATION PROTEIN A HOMOLOG"/>
    <property type="match status" value="1"/>
</dbReference>
<evidence type="ECO:0000259" key="3">
    <source>
        <dbReference type="PROSITE" id="PS50930"/>
    </source>
</evidence>
<dbReference type="InterPro" id="IPR001789">
    <property type="entry name" value="Sig_transdc_resp-reg_receiver"/>
</dbReference>
<dbReference type="PROSITE" id="PS50930">
    <property type="entry name" value="HTH_LYTTR"/>
    <property type="match status" value="1"/>
</dbReference>
<dbReference type="Gene3D" id="3.40.50.2300">
    <property type="match status" value="1"/>
</dbReference>
<dbReference type="SMART" id="SM00850">
    <property type="entry name" value="LytTR"/>
    <property type="match status" value="1"/>
</dbReference>
<sequence length="237" mass="26528">MLNVAIVEDDDAAATKLQACLDQYTGTDGVRFNVTRFVEATSFLEGYKPSYDLVFMDIEMPNMNGMEAARRLREIDEQVVLIFVTNMSQFAAKGYEVDALDYIVKPFSYPDFERKLKRAVRLCEHESDAIVVSQQGGTVRLLLREIEYLEVRGHNLILHTESGVVHGSGTLAEAQERLGDKGFLRCAKAFLVNARHIREVRGSTLLMADGTELPIGRAFRKTFMEGLTRAMGVGNVL</sequence>
<evidence type="ECO:0000256" key="1">
    <source>
        <dbReference type="PROSITE-ProRule" id="PRU00169"/>
    </source>
</evidence>